<dbReference type="RefSeq" id="WP_359342916.1">
    <property type="nucleotide sequence ID" value="NZ_JBEYXV010000001.1"/>
</dbReference>
<evidence type="ECO:0000259" key="8">
    <source>
        <dbReference type="Pfam" id="PF02770"/>
    </source>
</evidence>
<comment type="caution">
    <text evidence="10">The sequence shown here is derived from an EMBL/GenBank/DDBJ whole genome shotgun (WGS) entry which is preliminary data.</text>
</comment>
<proteinExistence type="inferred from homology"/>
<dbReference type="Proteomes" id="UP001551176">
    <property type="component" value="Unassembled WGS sequence"/>
</dbReference>
<accession>A0ABV3BDK4</accession>
<dbReference type="InterPro" id="IPR013786">
    <property type="entry name" value="AcylCoA_DH/ox_N"/>
</dbReference>
<evidence type="ECO:0000256" key="5">
    <source>
        <dbReference type="ARBA" id="ARBA00023002"/>
    </source>
</evidence>
<evidence type="ECO:0000256" key="3">
    <source>
        <dbReference type="ARBA" id="ARBA00022630"/>
    </source>
</evidence>
<name>A0ABV3BDK4_9ACTN</name>
<reference evidence="10 11" key="1">
    <citation type="submission" date="2024-06" db="EMBL/GenBank/DDBJ databases">
        <title>The Natural Products Discovery Center: Release of the First 8490 Sequenced Strains for Exploring Actinobacteria Biosynthetic Diversity.</title>
        <authorList>
            <person name="Kalkreuter E."/>
            <person name="Kautsar S.A."/>
            <person name="Yang D."/>
            <person name="Bader C.D."/>
            <person name="Teijaro C.N."/>
            <person name="Fluegel L."/>
            <person name="Davis C.M."/>
            <person name="Simpson J.R."/>
            <person name="Lauterbach L."/>
            <person name="Steele A.D."/>
            <person name="Gui C."/>
            <person name="Meng S."/>
            <person name="Li G."/>
            <person name="Viehrig K."/>
            <person name="Ye F."/>
            <person name="Su P."/>
            <person name="Kiefer A.F."/>
            <person name="Nichols A."/>
            <person name="Cepeda A.J."/>
            <person name="Yan W."/>
            <person name="Fan B."/>
            <person name="Jiang Y."/>
            <person name="Adhikari A."/>
            <person name="Zheng C.-J."/>
            <person name="Schuster L."/>
            <person name="Cowan T.M."/>
            <person name="Smanski M.J."/>
            <person name="Chevrette M.G."/>
            <person name="De Carvalho L.P.S."/>
            <person name="Shen B."/>
        </authorList>
    </citation>
    <scope>NUCLEOTIDE SEQUENCE [LARGE SCALE GENOMIC DNA]</scope>
    <source>
        <strain evidence="10 11">NPDC046838</strain>
    </source>
</reference>
<sequence length="392" mass="42015">MDAADTTVLLDRVRGTADALRRGSAEVDSGRTAPDLGYRLVREAGLLTLLVPREFGGEGLSFLDYTRILETLAVGDGATALGLNMHYAAIGSLCETGGSELPAAADRFRSWIFREVVEHGRMFTSATAETGSGAGIRHIHTTYRSTDDGYMLKGSKSCVSPAGIADHYVIAAREEGTAIADEVSHFVVSKADPGVSFSDPWDGAALRGTRTATMTLSDVAVPRHRLFLGEEGLSLFKLVREPHWTVSGCMGAYLGIAESILRLTVGLLRGDERRRSSPALQADVGRLAVDLRAARALVHSAARLVDEEKGSLEAHTAVHAARYCIAELAPRLALGAVRLCGADALRGPGPLERLLREASLCSVTPTRPEESLEYVGKSTLGHNMFDPQTFDW</sequence>
<evidence type="ECO:0000256" key="4">
    <source>
        <dbReference type="ARBA" id="ARBA00022827"/>
    </source>
</evidence>
<gene>
    <name evidence="10" type="ORF">ABZ921_00465</name>
</gene>
<evidence type="ECO:0000256" key="2">
    <source>
        <dbReference type="ARBA" id="ARBA00009347"/>
    </source>
</evidence>
<evidence type="ECO:0000259" key="7">
    <source>
        <dbReference type="Pfam" id="PF00441"/>
    </source>
</evidence>
<keyword evidence="4 6" id="KW-0274">FAD</keyword>
<dbReference type="CDD" id="cd00567">
    <property type="entry name" value="ACAD"/>
    <property type="match status" value="1"/>
</dbReference>
<dbReference type="Gene3D" id="2.40.110.10">
    <property type="entry name" value="Butyryl-CoA Dehydrogenase, subunit A, domain 2"/>
    <property type="match status" value="1"/>
</dbReference>
<keyword evidence="5 6" id="KW-0560">Oxidoreductase</keyword>
<comment type="similarity">
    <text evidence="2 6">Belongs to the acyl-CoA dehydrogenase family.</text>
</comment>
<dbReference type="InterPro" id="IPR046373">
    <property type="entry name" value="Acyl-CoA_Oxase/DH_mid-dom_sf"/>
</dbReference>
<protein>
    <submittedName>
        <fullName evidence="10">Acyl-CoA dehydrogenase family protein</fullName>
        <ecNumber evidence="10">1.-.-.-</ecNumber>
    </submittedName>
</protein>
<dbReference type="SUPFAM" id="SSF56645">
    <property type="entry name" value="Acyl-CoA dehydrogenase NM domain-like"/>
    <property type="match status" value="1"/>
</dbReference>
<feature type="domain" description="Acyl-CoA oxidase/dehydrogenase middle" evidence="8">
    <location>
        <begin position="126"/>
        <end position="219"/>
    </location>
</feature>
<dbReference type="Pfam" id="PF02770">
    <property type="entry name" value="Acyl-CoA_dh_M"/>
    <property type="match status" value="1"/>
</dbReference>
<organism evidence="10 11">
    <name type="scientific">Streptomyces atriruber</name>
    <dbReference type="NCBI Taxonomy" id="545121"/>
    <lineage>
        <taxon>Bacteria</taxon>
        <taxon>Bacillati</taxon>
        <taxon>Actinomycetota</taxon>
        <taxon>Actinomycetes</taxon>
        <taxon>Kitasatosporales</taxon>
        <taxon>Streptomycetaceae</taxon>
        <taxon>Streptomyces</taxon>
    </lineage>
</organism>
<dbReference type="GO" id="GO:0016491">
    <property type="term" value="F:oxidoreductase activity"/>
    <property type="evidence" value="ECO:0007669"/>
    <property type="project" value="UniProtKB-KW"/>
</dbReference>
<dbReference type="InterPro" id="IPR037069">
    <property type="entry name" value="AcylCoA_DH/ox_N_sf"/>
</dbReference>
<dbReference type="Gene3D" id="1.10.540.10">
    <property type="entry name" value="Acyl-CoA dehydrogenase/oxidase, N-terminal domain"/>
    <property type="match status" value="1"/>
</dbReference>
<dbReference type="InterPro" id="IPR036250">
    <property type="entry name" value="AcylCo_DH-like_C"/>
</dbReference>
<dbReference type="PANTHER" id="PTHR43884:SF25">
    <property type="entry name" value="ACYL-COA DEHYDROGENASE YDBM-RELATED"/>
    <property type="match status" value="1"/>
</dbReference>
<dbReference type="EMBL" id="JBEYXV010000001">
    <property type="protein sequence ID" value="MEU6819068.1"/>
    <property type="molecule type" value="Genomic_DNA"/>
</dbReference>
<evidence type="ECO:0000259" key="9">
    <source>
        <dbReference type="Pfam" id="PF02771"/>
    </source>
</evidence>
<evidence type="ECO:0000256" key="6">
    <source>
        <dbReference type="RuleBase" id="RU362125"/>
    </source>
</evidence>
<keyword evidence="3 6" id="KW-0285">Flavoprotein</keyword>
<keyword evidence="11" id="KW-1185">Reference proteome</keyword>
<evidence type="ECO:0000313" key="10">
    <source>
        <dbReference type="EMBL" id="MEU6819068.1"/>
    </source>
</evidence>
<dbReference type="Gene3D" id="1.20.140.10">
    <property type="entry name" value="Butyryl-CoA Dehydrogenase, subunit A, domain 3"/>
    <property type="match status" value="1"/>
</dbReference>
<dbReference type="EC" id="1.-.-.-" evidence="10"/>
<dbReference type="PANTHER" id="PTHR43884">
    <property type="entry name" value="ACYL-COA DEHYDROGENASE"/>
    <property type="match status" value="1"/>
</dbReference>
<dbReference type="InterPro" id="IPR006091">
    <property type="entry name" value="Acyl-CoA_Oxase/DH_mid-dom"/>
</dbReference>
<evidence type="ECO:0000313" key="11">
    <source>
        <dbReference type="Proteomes" id="UP001551176"/>
    </source>
</evidence>
<dbReference type="PIRSF" id="PIRSF016578">
    <property type="entry name" value="HsaA"/>
    <property type="match status" value="1"/>
</dbReference>
<feature type="domain" description="Acyl-CoA dehydrogenase/oxidase N-terminal" evidence="9">
    <location>
        <begin position="20"/>
        <end position="100"/>
    </location>
</feature>
<dbReference type="Pfam" id="PF02771">
    <property type="entry name" value="Acyl-CoA_dh_N"/>
    <property type="match status" value="1"/>
</dbReference>
<dbReference type="Pfam" id="PF00441">
    <property type="entry name" value="Acyl-CoA_dh_1"/>
    <property type="match status" value="1"/>
</dbReference>
<dbReference type="InterPro" id="IPR009075">
    <property type="entry name" value="AcylCo_DH/oxidase_C"/>
</dbReference>
<evidence type="ECO:0000256" key="1">
    <source>
        <dbReference type="ARBA" id="ARBA00001974"/>
    </source>
</evidence>
<comment type="cofactor">
    <cofactor evidence="1 6">
        <name>FAD</name>
        <dbReference type="ChEBI" id="CHEBI:57692"/>
    </cofactor>
</comment>
<feature type="domain" description="Acyl-CoA dehydrogenase/oxidase C-terminal" evidence="7">
    <location>
        <begin position="251"/>
        <end position="360"/>
    </location>
</feature>
<dbReference type="SUPFAM" id="SSF47203">
    <property type="entry name" value="Acyl-CoA dehydrogenase C-terminal domain-like"/>
    <property type="match status" value="1"/>
</dbReference>
<dbReference type="InterPro" id="IPR009100">
    <property type="entry name" value="AcylCoA_DH/oxidase_NM_dom_sf"/>
</dbReference>